<organism evidence="2 3">
    <name type="scientific">Paenibacillus radicis</name>
    <name type="common">ex Gao et al. 2016</name>
    <dbReference type="NCBI Taxonomy" id="1737354"/>
    <lineage>
        <taxon>Bacteria</taxon>
        <taxon>Bacillati</taxon>
        <taxon>Bacillota</taxon>
        <taxon>Bacilli</taxon>
        <taxon>Bacillales</taxon>
        <taxon>Paenibacillaceae</taxon>
        <taxon>Paenibacillus</taxon>
    </lineage>
</organism>
<dbReference type="GO" id="GO:0016853">
    <property type="term" value="F:isomerase activity"/>
    <property type="evidence" value="ECO:0007669"/>
    <property type="project" value="UniProtKB-KW"/>
</dbReference>
<keyword evidence="3" id="KW-1185">Reference proteome</keyword>
<dbReference type="SUPFAM" id="SSF51658">
    <property type="entry name" value="Xylose isomerase-like"/>
    <property type="match status" value="1"/>
</dbReference>
<dbReference type="Proteomes" id="UP000600247">
    <property type="component" value="Unassembled WGS sequence"/>
</dbReference>
<feature type="domain" description="Xylose isomerase-like TIM barrel" evidence="1">
    <location>
        <begin position="48"/>
        <end position="195"/>
    </location>
</feature>
<dbReference type="EMBL" id="BMHY01000006">
    <property type="protein sequence ID" value="GGG75107.1"/>
    <property type="molecule type" value="Genomic_DNA"/>
</dbReference>
<reference evidence="2 3" key="1">
    <citation type="journal article" date="2014" name="Int. J. Syst. Evol. Microbiol.">
        <title>Complete genome sequence of Corynebacterium casei LMG S-19264T (=DSM 44701T), isolated from a smear-ripened cheese.</title>
        <authorList>
            <consortium name="US DOE Joint Genome Institute (JGI-PGF)"/>
            <person name="Walter F."/>
            <person name="Albersmeier A."/>
            <person name="Kalinowski J."/>
            <person name="Ruckert C."/>
        </authorList>
    </citation>
    <scope>NUCLEOTIDE SEQUENCE [LARGE SCALE GENOMIC DNA]</scope>
    <source>
        <strain evidence="2 3">CGMCC 1.15286</strain>
    </source>
</reference>
<gene>
    <name evidence="2" type="ORF">GCM10010918_34150</name>
</gene>
<accession>A0A917M2I7</accession>
<protein>
    <submittedName>
        <fullName evidence="2">Xylose isomerase</fullName>
    </submittedName>
</protein>
<dbReference type="InterPro" id="IPR036237">
    <property type="entry name" value="Xyl_isomerase-like_sf"/>
</dbReference>
<dbReference type="Gene3D" id="3.20.20.150">
    <property type="entry name" value="Divalent-metal-dependent TIM barrel enzymes"/>
    <property type="match status" value="1"/>
</dbReference>
<evidence type="ECO:0000313" key="3">
    <source>
        <dbReference type="Proteomes" id="UP000600247"/>
    </source>
</evidence>
<name>A0A917M2I7_9BACL</name>
<dbReference type="AlphaFoldDB" id="A0A917M2I7"/>
<sequence length="301" mass="33799">MNMNSSTHTDRNDANAASPAPALDVQMSWWTMSGLGDAGREWSTEERFARIAEAGYDGINGFLPAKEEAGQWNRLLEEYGLSFSVNAYPRNAEDMRAFLQEAQAYGAERIQYVNAQVLTPFVTGESALELLRDIQGLSAEAGIPVFVETHRGTITQDLIRSAEYVRAIGNLKLTIDYSHYVLAGEMHHVPDEAEALLQQLLVQTSSIHARVSNGEQIQVDVGEHGDHPMLVHYKRWWADGMRHWLRQAAPGQKFPFVCELGPASYAITTDEAGGRTKEISDRWTQSLYFQQLARTLWNEIQ</sequence>
<comment type="caution">
    <text evidence="2">The sequence shown here is derived from an EMBL/GenBank/DDBJ whole genome shotgun (WGS) entry which is preliminary data.</text>
</comment>
<dbReference type="InterPro" id="IPR013022">
    <property type="entry name" value="Xyl_isomerase-like_TIM-brl"/>
</dbReference>
<keyword evidence="2" id="KW-0413">Isomerase</keyword>
<evidence type="ECO:0000259" key="1">
    <source>
        <dbReference type="Pfam" id="PF01261"/>
    </source>
</evidence>
<proteinExistence type="predicted"/>
<dbReference type="Pfam" id="PF01261">
    <property type="entry name" value="AP_endonuc_2"/>
    <property type="match status" value="1"/>
</dbReference>
<evidence type="ECO:0000313" key="2">
    <source>
        <dbReference type="EMBL" id="GGG75107.1"/>
    </source>
</evidence>